<organism evidence="8 9">
    <name type="scientific">Chenopodium quinoa</name>
    <name type="common">Quinoa</name>
    <dbReference type="NCBI Taxonomy" id="63459"/>
    <lineage>
        <taxon>Eukaryota</taxon>
        <taxon>Viridiplantae</taxon>
        <taxon>Streptophyta</taxon>
        <taxon>Embryophyta</taxon>
        <taxon>Tracheophyta</taxon>
        <taxon>Spermatophyta</taxon>
        <taxon>Magnoliopsida</taxon>
        <taxon>eudicotyledons</taxon>
        <taxon>Gunneridae</taxon>
        <taxon>Pentapetalae</taxon>
        <taxon>Caryophyllales</taxon>
        <taxon>Chenopodiaceae</taxon>
        <taxon>Chenopodioideae</taxon>
        <taxon>Atripliceae</taxon>
        <taxon>Chenopodium</taxon>
    </lineage>
</organism>
<dbReference type="Gramene" id="AUR62006559-RA">
    <property type="protein sequence ID" value="AUR62006559-RA:cds"/>
    <property type="gene ID" value="AUR62006559"/>
</dbReference>
<proteinExistence type="predicted"/>
<keyword evidence="9" id="KW-1185">Reference proteome</keyword>
<evidence type="ECO:0000256" key="3">
    <source>
        <dbReference type="ARBA" id="ARBA00023125"/>
    </source>
</evidence>
<keyword evidence="5" id="KW-0539">Nucleus</keyword>
<keyword evidence="4" id="KW-0804">Transcription</keyword>
<dbReference type="Proteomes" id="UP000596660">
    <property type="component" value="Unplaced"/>
</dbReference>
<reference evidence="8" key="2">
    <citation type="submission" date="2021-03" db="UniProtKB">
        <authorList>
            <consortium name="EnsemblPlants"/>
        </authorList>
    </citation>
    <scope>IDENTIFICATION</scope>
</reference>
<keyword evidence="3" id="KW-0238">DNA-binding</keyword>
<evidence type="ECO:0000256" key="1">
    <source>
        <dbReference type="ARBA" id="ARBA00004123"/>
    </source>
</evidence>
<sequence>MDPLAQDTISALQQIEQQLFDDEVDDQYTSSSPSSSLTNLNSSSSSFTTQLNPPNNNSRSSSFTISFSNNEGRCRTTHSDNDPLLEYIQSSLEEGIDYEETFHVFCCKPRKVVATKDNATNNHKLRGNYIGVRRRPWGRFAAEIRDPNRKGYRIWLGEKRQRDEVSEKIIGDDDDFYSFIDELIDEELIIKMPRTF</sequence>
<dbReference type="InterPro" id="IPR036955">
    <property type="entry name" value="AP2/ERF_dom_sf"/>
</dbReference>
<dbReference type="Gene3D" id="3.30.730.10">
    <property type="entry name" value="AP2/ERF domain"/>
    <property type="match status" value="1"/>
</dbReference>
<protein>
    <recommendedName>
        <fullName evidence="7">AP2/ERF domain-containing protein</fullName>
    </recommendedName>
</protein>
<dbReference type="InterPro" id="IPR016177">
    <property type="entry name" value="DNA-bd_dom_sf"/>
</dbReference>
<dbReference type="GO" id="GO:0003677">
    <property type="term" value="F:DNA binding"/>
    <property type="evidence" value="ECO:0007669"/>
    <property type="project" value="UniProtKB-KW"/>
</dbReference>
<dbReference type="AlphaFoldDB" id="A0A803L3X0"/>
<dbReference type="EnsemblPlants" id="AUR62006559-RA">
    <property type="protein sequence ID" value="AUR62006559-RA:cds"/>
    <property type="gene ID" value="AUR62006559"/>
</dbReference>
<dbReference type="SUPFAM" id="SSF54171">
    <property type="entry name" value="DNA-binding domain"/>
    <property type="match status" value="1"/>
</dbReference>
<evidence type="ECO:0000313" key="9">
    <source>
        <dbReference type="Proteomes" id="UP000596660"/>
    </source>
</evidence>
<dbReference type="GO" id="GO:0003700">
    <property type="term" value="F:DNA-binding transcription factor activity"/>
    <property type="evidence" value="ECO:0007669"/>
    <property type="project" value="InterPro"/>
</dbReference>
<reference evidence="8" key="1">
    <citation type="journal article" date="2017" name="Nature">
        <title>The genome of Chenopodium quinoa.</title>
        <authorList>
            <person name="Jarvis D.E."/>
            <person name="Ho Y.S."/>
            <person name="Lightfoot D.J."/>
            <person name="Schmoeckel S.M."/>
            <person name="Li B."/>
            <person name="Borm T.J.A."/>
            <person name="Ohyanagi H."/>
            <person name="Mineta K."/>
            <person name="Michell C.T."/>
            <person name="Saber N."/>
            <person name="Kharbatia N.M."/>
            <person name="Rupper R.R."/>
            <person name="Sharp A.R."/>
            <person name="Dally N."/>
            <person name="Boughton B.A."/>
            <person name="Woo Y.H."/>
            <person name="Gao G."/>
            <person name="Schijlen E.G.W.M."/>
            <person name="Guo X."/>
            <person name="Momin A.A."/>
            <person name="Negrao S."/>
            <person name="Al-Babili S."/>
            <person name="Gehring C."/>
            <person name="Roessner U."/>
            <person name="Jung C."/>
            <person name="Murphy K."/>
            <person name="Arold S.T."/>
            <person name="Gojobori T."/>
            <person name="van der Linden C.G."/>
            <person name="van Loo E.N."/>
            <person name="Jellen E.N."/>
            <person name="Maughan P.J."/>
            <person name="Tester M."/>
        </authorList>
    </citation>
    <scope>NUCLEOTIDE SEQUENCE [LARGE SCALE GENOMIC DNA]</scope>
    <source>
        <strain evidence="8">cv. PI 614886</strain>
    </source>
</reference>
<dbReference type="GO" id="GO:0005634">
    <property type="term" value="C:nucleus"/>
    <property type="evidence" value="ECO:0007669"/>
    <property type="project" value="UniProtKB-SubCell"/>
</dbReference>
<evidence type="ECO:0000256" key="4">
    <source>
        <dbReference type="ARBA" id="ARBA00023163"/>
    </source>
</evidence>
<dbReference type="InterPro" id="IPR001471">
    <property type="entry name" value="AP2/ERF_dom"/>
</dbReference>
<dbReference type="SMART" id="SM00380">
    <property type="entry name" value="AP2"/>
    <property type="match status" value="1"/>
</dbReference>
<dbReference type="GO" id="GO:0009873">
    <property type="term" value="P:ethylene-activated signaling pathway"/>
    <property type="evidence" value="ECO:0007669"/>
    <property type="project" value="InterPro"/>
</dbReference>
<feature type="compositionally biased region" description="Low complexity" evidence="6">
    <location>
        <begin position="29"/>
        <end position="64"/>
    </location>
</feature>
<dbReference type="PROSITE" id="PS51032">
    <property type="entry name" value="AP2_ERF"/>
    <property type="match status" value="1"/>
</dbReference>
<feature type="region of interest" description="Disordered" evidence="6">
    <location>
        <begin position="25"/>
        <end position="64"/>
    </location>
</feature>
<evidence type="ECO:0000313" key="8">
    <source>
        <dbReference type="EnsemblPlants" id="AUR62006559-RA:cds"/>
    </source>
</evidence>
<dbReference type="InterPro" id="IPR044808">
    <property type="entry name" value="ERF_plant"/>
</dbReference>
<comment type="subcellular location">
    <subcellularLocation>
        <location evidence="1">Nucleus</location>
    </subcellularLocation>
</comment>
<evidence type="ECO:0000259" key="7">
    <source>
        <dbReference type="PROSITE" id="PS51032"/>
    </source>
</evidence>
<accession>A0A803L3X0</accession>
<dbReference type="PANTHER" id="PTHR31190:SF476">
    <property type="entry name" value="ETHYLENE-RESPONSIVE TRANSCRIPTION FACTOR 1"/>
    <property type="match status" value="1"/>
</dbReference>
<dbReference type="PANTHER" id="PTHR31190">
    <property type="entry name" value="DNA-BINDING DOMAIN"/>
    <property type="match status" value="1"/>
</dbReference>
<evidence type="ECO:0000256" key="2">
    <source>
        <dbReference type="ARBA" id="ARBA00023015"/>
    </source>
</evidence>
<evidence type="ECO:0000256" key="6">
    <source>
        <dbReference type="SAM" id="MobiDB-lite"/>
    </source>
</evidence>
<feature type="domain" description="AP2/ERF" evidence="7">
    <location>
        <begin position="128"/>
        <end position="157"/>
    </location>
</feature>
<name>A0A803L3X0_CHEQI</name>
<keyword evidence="2" id="KW-0805">Transcription regulation</keyword>
<evidence type="ECO:0000256" key="5">
    <source>
        <dbReference type="ARBA" id="ARBA00023242"/>
    </source>
</evidence>